<evidence type="ECO:0000313" key="11">
    <source>
        <dbReference type="EMBL" id="KAF9601064.1"/>
    </source>
</evidence>
<evidence type="ECO:0000256" key="6">
    <source>
        <dbReference type="ARBA" id="ARBA00022989"/>
    </source>
</evidence>
<keyword evidence="4" id="KW-0732">Signal</keyword>
<feature type="transmembrane region" description="Helical" evidence="8">
    <location>
        <begin position="298"/>
        <end position="316"/>
    </location>
</feature>
<dbReference type="EMBL" id="JADFTS010000006">
    <property type="protein sequence ID" value="KAF9601064.1"/>
    <property type="molecule type" value="Genomic_DNA"/>
</dbReference>
<dbReference type="OrthoDB" id="19261at2759"/>
<dbReference type="SUPFAM" id="SSF49344">
    <property type="entry name" value="CBD9-like"/>
    <property type="match status" value="1"/>
</dbReference>
<feature type="transmembrane region" description="Helical" evidence="8">
    <location>
        <begin position="14"/>
        <end position="34"/>
    </location>
</feature>
<dbReference type="PANTHER" id="PTHR23130">
    <property type="entry name" value="CYTOCHROME B561 AND DOMON DOMAIN-CONTAINING PROTEIN"/>
    <property type="match status" value="1"/>
</dbReference>
<feature type="transmembrane region" description="Helical" evidence="8">
    <location>
        <begin position="231"/>
        <end position="252"/>
    </location>
</feature>
<evidence type="ECO:0000256" key="4">
    <source>
        <dbReference type="ARBA" id="ARBA00022729"/>
    </source>
</evidence>
<evidence type="ECO:0000313" key="12">
    <source>
        <dbReference type="Proteomes" id="UP000631114"/>
    </source>
</evidence>
<dbReference type="InterPro" id="IPR045266">
    <property type="entry name" value="DOH_DOMON"/>
</dbReference>
<dbReference type="AlphaFoldDB" id="A0A835HKB6"/>
<proteinExistence type="predicted"/>
<evidence type="ECO:0000256" key="1">
    <source>
        <dbReference type="ARBA" id="ARBA00004370"/>
    </source>
</evidence>
<feature type="transmembrane region" description="Helical" evidence="8">
    <location>
        <begin position="337"/>
        <end position="355"/>
    </location>
</feature>
<gene>
    <name evidence="11" type="ORF">IFM89_015990</name>
</gene>
<keyword evidence="3 8" id="KW-0812">Transmembrane</keyword>
<dbReference type="Pfam" id="PF03351">
    <property type="entry name" value="DOMON"/>
    <property type="match status" value="1"/>
</dbReference>
<accession>A0A835HKB6</accession>
<dbReference type="PROSITE" id="PS50836">
    <property type="entry name" value="DOMON"/>
    <property type="match status" value="1"/>
</dbReference>
<feature type="domain" description="Cytochrome b561" evidence="10">
    <location>
        <begin position="193"/>
        <end position="386"/>
    </location>
</feature>
<evidence type="ECO:0000256" key="2">
    <source>
        <dbReference type="ARBA" id="ARBA00022448"/>
    </source>
</evidence>
<feature type="transmembrane region" description="Helical" evidence="8">
    <location>
        <begin position="259"/>
        <end position="278"/>
    </location>
</feature>
<feature type="transmembrane region" description="Helical" evidence="8">
    <location>
        <begin position="361"/>
        <end position="381"/>
    </location>
</feature>
<evidence type="ECO:0000259" key="9">
    <source>
        <dbReference type="PROSITE" id="PS50836"/>
    </source>
</evidence>
<feature type="transmembrane region" description="Helical" evidence="8">
    <location>
        <begin position="89"/>
        <end position="108"/>
    </location>
</feature>
<evidence type="ECO:0000256" key="7">
    <source>
        <dbReference type="ARBA" id="ARBA00023136"/>
    </source>
</evidence>
<comment type="subcellular location">
    <subcellularLocation>
        <location evidence="1">Membrane</location>
    </subcellularLocation>
</comment>
<dbReference type="InterPro" id="IPR006593">
    <property type="entry name" value="Cyt_b561/ferric_Rdtase_TM"/>
</dbReference>
<dbReference type="Proteomes" id="UP000631114">
    <property type="component" value="Unassembled WGS sequence"/>
</dbReference>
<evidence type="ECO:0000259" key="10">
    <source>
        <dbReference type="PROSITE" id="PS50939"/>
    </source>
</evidence>
<reference evidence="11 12" key="1">
    <citation type="submission" date="2020-10" db="EMBL/GenBank/DDBJ databases">
        <title>The Coptis chinensis genome and diversification of protoberbering-type alkaloids.</title>
        <authorList>
            <person name="Wang B."/>
            <person name="Shu S."/>
            <person name="Song C."/>
            <person name="Liu Y."/>
        </authorList>
    </citation>
    <scope>NUCLEOTIDE SEQUENCE [LARGE SCALE GENOMIC DNA]</scope>
    <source>
        <strain evidence="11">HL-2020</strain>
        <tissue evidence="11">Leaf</tissue>
    </source>
</reference>
<dbReference type="Gene3D" id="1.20.120.1770">
    <property type="match status" value="1"/>
</dbReference>
<protein>
    <recommendedName>
        <fullName evidence="13">Cytochrome b561 and DOMON domain-containing protein</fullName>
    </recommendedName>
</protein>
<dbReference type="InterPro" id="IPR005018">
    <property type="entry name" value="DOMON_domain"/>
</dbReference>
<evidence type="ECO:0008006" key="13">
    <source>
        <dbReference type="Google" id="ProtNLM"/>
    </source>
</evidence>
<keyword evidence="5" id="KW-0249">Electron transport</keyword>
<dbReference type="Pfam" id="PF03188">
    <property type="entry name" value="Cytochrom_B561"/>
    <property type="match status" value="1"/>
</dbReference>
<comment type="caution">
    <text evidence="11">The sequence shown here is derived from an EMBL/GenBank/DDBJ whole genome shotgun (WGS) entry which is preliminary data.</text>
</comment>
<keyword evidence="6 8" id="KW-1133">Transmembrane helix</keyword>
<evidence type="ECO:0000256" key="8">
    <source>
        <dbReference type="SAM" id="Phobius"/>
    </source>
</evidence>
<dbReference type="CDD" id="cd08760">
    <property type="entry name" value="Cyt_b561_FRRS1_like"/>
    <property type="match status" value="1"/>
</dbReference>
<name>A0A835HKB6_9MAGN</name>
<keyword evidence="7 8" id="KW-0472">Membrane</keyword>
<dbReference type="GO" id="GO:0016020">
    <property type="term" value="C:membrane"/>
    <property type="evidence" value="ECO:0007669"/>
    <property type="project" value="UniProtKB-SubCell"/>
</dbReference>
<dbReference type="PANTHER" id="PTHR23130:SF115">
    <property type="entry name" value="OS01G0680900 PROTEIN"/>
    <property type="match status" value="1"/>
</dbReference>
<dbReference type="SMART" id="SM00664">
    <property type="entry name" value="DoH"/>
    <property type="match status" value="1"/>
</dbReference>
<keyword evidence="2" id="KW-0813">Transport</keyword>
<dbReference type="SMART" id="SM00665">
    <property type="entry name" value="B561"/>
    <property type="match status" value="1"/>
</dbReference>
<feature type="domain" description="DOMON" evidence="9">
    <location>
        <begin position="76"/>
        <end position="192"/>
    </location>
</feature>
<dbReference type="CDD" id="cd09631">
    <property type="entry name" value="DOMON_DOH"/>
    <property type="match status" value="1"/>
</dbReference>
<sequence length="399" mass="44512">MAGSNESNVFCSRAYYVFITIILFLHTWNFSVVAKAENIAAMNMCDSNVSSILPVPYGNIFDYSCLPVWKTFALRVSFRLLQIFRSNNHVMTFVLSAGYTSGWVGMGFSKDGLMVGSSAMVGWVDSEGRASIKQYYLRGFTPADVLPDKGELQLTKVPPAVVLNGKTIYLAFQLKVHDLTKAQPILLSFGTKSPVHNKLSIHDDETTILYDLSAGTLIYSFNSIDLKKNHGVLAITGFGVLLPAGAIVARYLRHRDPLWIYLHASIQFIGFVVGLSTVVAGKVLYERTHVMLPVHRDIGLFIVALCILQTMAFFLRPDKDAKIRRCWNLYHNWLGRLVLFLAALNILLGIEVGGSGSTWKIGYGFILAINLLTVIICEVLLRRKKSEETRPSAYQFNIL</sequence>
<dbReference type="PROSITE" id="PS50939">
    <property type="entry name" value="CYTOCHROME_B561"/>
    <property type="match status" value="1"/>
</dbReference>
<organism evidence="11 12">
    <name type="scientific">Coptis chinensis</name>
    <dbReference type="NCBI Taxonomy" id="261450"/>
    <lineage>
        <taxon>Eukaryota</taxon>
        <taxon>Viridiplantae</taxon>
        <taxon>Streptophyta</taxon>
        <taxon>Embryophyta</taxon>
        <taxon>Tracheophyta</taxon>
        <taxon>Spermatophyta</taxon>
        <taxon>Magnoliopsida</taxon>
        <taxon>Ranunculales</taxon>
        <taxon>Ranunculaceae</taxon>
        <taxon>Coptidoideae</taxon>
        <taxon>Coptis</taxon>
    </lineage>
</organism>
<evidence type="ECO:0000256" key="5">
    <source>
        <dbReference type="ARBA" id="ARBA00022982"/>
    </source>
</evidence>
<evidence type="ECO:0000256" key="3">
    <source>
        <dbReference type="ARBA" id="ARBA00022692"/>
    </source>
</evidence>
<keyword evidence="12" id="KW-1185">Reference proteome</keyword>